<dbReference type="Proteomes" id="UP000005205">
    <property type="component" value="Unassembled WGS sequence"/>
</dbReference>
<dbReference type="OrthoDB" id="7698113at2759"/>
<reference evidence="1" key="2">
    <citation type="submission" date="2016-04" db="UniProtKB">
        <authorList>
            <consortium name="EnsemblMetazoa"/>
        </authorList>
    </citation>
    <scope>IDENTIFICATION</scope>
</reference>
<evidence type="ECO:0000313" key="1">
    <source>
        <dbReference type="EnsemblMetazoa" id="XP_012060639.1"/>
    </source>
</evidence>
<sequence length="141" mass="16407">MVVQAHSEQQQQYFRLTLLNEHVNELLYPIRIQFVEFASQIDPQTANLKTFLFYQIFHKLLEDIQHFIKTQNCVGSAISALAAAISMLLDVPEKSIEKFIKYLYDVGQLLMDVYHQQQLTRKAFIVHPANEQGCETNFRSS</sequence>
<evidence type="ECO:0000313" key="2">
    <source>
        <dbReference type="Proteomes" id="UP000005205"/>
    </source>
</evidence>
<organism evidence="1 2">
    <name type="scientific">Atta cephalotes</name>
    <name type="common">Leafcutter ant</name>
    <dbReference type="NCBI Taxonomy" id="12957"/>
    <lineage>
        <taxon>Eukaryota</taxon>
        <taxon>Metazoa</taxon>
        <taxon>Ecdysozoa</taxon>
        <taxon>Arthropoda</taxon>
        <taxon>Hexapoda</taxon>
        <taxon>Insecta</taxon>
        <taxon>Pterygota</taxon>
        <taxon>Neoptera</taxon>
        <taxon>Endopterygota</taxon>
        <taxon>Hymenoptera</taxon>
        <taxon>Apocrita</taxon>
        <taxon>Aculeata</taxon>
        <taxon>Formicoidea</taxon>
        <taxon>Formicidae</taxon>
        <taxon>Myrmicinae</taxon>
        <taxon>Atta</taxon>
    </lineage>
</organism>
<name>A0A158NSY1_ATTCE</name>
<dbReference type="InParanoid" id="A0A158NSY1"/>
<dbReference type="EMBL" id="ADTU01025360">
    <property type="status" value="NOT_ANNOTATED_CDS"/>
    <property type="molecule type" value="Genomic_DNA"/>
</dbReference>
<reference evidence="2" key="1">
    <citation type="journal article" date="2011" name="PLoS Genet.">
        <title>The genome sequence of the leaf-cutter ant Atta cephalotes reveals insights into its obligate symbiotic lifestyle.</title>
        <authorList>
            <person name="Suen G."/>
            <person name="Teiling C."/>
            <person name="Li L."/>
            <person name="Holt C."/>
            <person name="Abouheif E."/>
            <person name="Bornberg-Bauer E."/>
            <person name="Bouffard P."/>
            <person name="Caldera E.J."/>
            <person name="Cash E."/>
            <person name="Cavanaugh A."/>
            <person name="Denas O."/>
            <person name="Elhaik E."/>
            <person name="Fave M.J."/>
            <person name="Gadau J."/>
            <person name="Gibson J.D."/>
            <person name="Graur D."/>
            <person name="Grubbs K.J."/>
            <person name="Hagen D.E."/>
            <person name="Harkins T.T."/>
            <person name="Helmkampf M."/>
            <person name="Hu H."/>
            <person name="Johnson B.R."/>
            <person name="Kim J."/>
            <person name="Marsh S.E."/>
            <person name="Moeller J.A."/>
            <person name="Munoz-Torres M.C."/>
            <person name="Murphy M.C."/>
            <person name="Naughton M.C."/>
            <person name="Nigam S."/>
            <person name="Overson R."/>
            <person name="Rajakumar R."/>
            <person name="Reese J.T."/>
            <person name="Scott J.J."/>
            <person name="Smith C.R."/>
            <person name="Tao S."/>
            <person name="Tsutsui N.D."/>
            <person name="Viljakainen L."/>
            <person name="Wissler L."/>
            <person name="Yandell M.D."/>
            <person name="Zimmer F."/>
            <person name="Taylor J."/>
            <person name="Slater S.C."/>
            <person name="Clifton S.W."/>
            <person name="Warren W.C."/>
            <person name="Elsik C.G."/>
            <person name="Smith C.D."/>
            <person name="Weinstock G.M."/>
            <person name="Gerardo N.M."/>
            <person name="Currie C.R."/>
        </authorList>
    </citation>
    <scope>NUCLEOTIDE SEQUENCE [LARGE SCALE GENOMIC DNA]</scope>
</reference>
<proteinExistence type="predicted"/>
<keyword evidence="2" id="KW-1185">Reference proteome</keyword>
<dbReference type="EnsemblMetazoa" id="XM_012205249.1">
    <property type="protein sequence ID" value="XP_012060639.1"/>
    <property type="gene ID" value="LOC105623877"/>
</dbReference>
<dbReference type="KEGG" id="acep:105623877"/>
<accession>A0A158NSY1</accession>
<dbReference type="AlphaFoldDB" id="A0A158NSY1"/>
<gene>
    <name evidence="1" type="primary">105623877</name>
</gene>
<protein>
    <submittedName>
        <fullName evidence="1">Uncharacterized protein</fullName>
    </submittedName>
</protein>